<comment type="catalytic activity">
    <reaction evidence="10 11">
        <text>D-alanyl-D-alanine + UDP-N-acetyl-alpha-D-muramoyl-L-alanyl-gamma-D-glutamyl-meso-2,6-diaminopimelate + ATP = UDP-N-acetyl-alpha-D-muramoyl-L-alanyl-gamma-D-glutamyl-meso-2,6-diaminopimeloyl-D-alanyl-D-alanine + ADP + phosphate + H(+)</text>
        <dbReference type="Rhea" id="RHEA:28374"/>
        <dbReference type="ChEBI" id="CHEBI:15378"/>
        <dbReference type="ChEBI" id="CHEBI:30616"/>
        <dbReference type="ChEBI" id="CHEBI:43474"/>
        <dbReference type="ChEBI" id="CHEBI:57822"/>
        <dbReference type="ChEBI" id="CHEBI:61386"/>
        <dbReference type="ChEBI" id="CHEBI:83905"/>
        <dbReference type="ChEBI" id="CHEBI:456216"/>
        <dbReference type="EC" id="6.3.2.10"/>
    </reaction>
</comment>
<dbReference type="HAMAP" id="MF_02019">
    <property type="entry name" value="MurF"/>
    <property type="match status" value="1"/>
</dbReference>
<comment type="caution">
    <text evidence="15">The sequence shown here is derived from an EMBL/GenBank/DDBJ whole genome shotgun (WGS) entry which is preliminary data.</text>
</comment>
<keyword evidence="6 10" id="KW-0133">Cell shape</keyword>
<evidence type="ECO:0000256" key="5">
    <source>
        <dbReference type="ARBA" id="ARBA00022840"/>
    </source>
</evidence>
<dbReference type="GO" id="GO:0071555">
    <property type="term" value="P:cell wall organization"/>
    <property type="evidence" value="ECO:0007669"/>
    <property type="project" value="UniProtKB-KW"/>
</dbReference>
<reference evidence="15" key="2">
    <citation type="submission" date="2021-04" db="EMBL/GenBank/DDBJ databases">
        <authorList>
            <person name="Gilroy R."/>
        </authorList>
    </citation>
    <scope>NUCLEOTIDE SEQUENCE</scope>
    <source>
        <strain evidence="15">ChiHecec2B26-12326</strain>
    </source>
</reference>
<dbReference type="GO" id="GO:0047480">
    <property type="term" value="F:UDP-N-acetylmuramoyl-tripeptide-D-alanyl-D-alanine ligase activity"/>
    <property type="evidence" value="ECO:0007669"/>
    <property type="project" value="UniProtKB-UniRule"/>
</dbReference>
<sequence>MSIIDLYELFIHHPQVTTDSRHCPAGSIFFALRGDTFDGNQFAEKALAAGCAYAVIDNPDYYRDERTILVDDALKTLQELARHHRRTIGVPIIGITGTNGKTTTKELIAAVLSTKFNLLYTEGNLNNHIGVPLTLLRLNHEHEMAVVEMGASHPGDIEELVHIAQPNYGIITNVGRAHLEGFGSFEGVVRTKGELYEYIRRTHGKIFIREEDTDLRAIAHGIEQISYGESDEAFTSGHVVGSDPFLVFDWKQQGKIHTVETHLIGSYNLSNALAAIAIGRYFKIPAERISRAIAAYEPTNNRSQFKRTADNSLIIDAYNANPTSMKVALDNFIALPERPKAVILGDMLELGPTSDELHAEIVRLVEQGHFEKVYLCGEHFARVGQAFPTFANREALLEALRQSPLKGYHILIKGSHGIGLERCVELL</sequence>
<dbReference type="SUPFAM" id="SSF63418">
    <property type="entry name" value="MurE/MurF N-terminal domain"/>
    <property type="match status" value="1"/>
</dbReference>
<dbReference type="Gene3D" id="3.40.1190.10">
    <property type="entry name" value="Mur-like, catalytic domain"/>
    <property type="match status" value="1"/>
</dbReference>
<dbReference type="InterPro" id="IPR035911">
    <property type="entry name" value="MurE/MurF_N"/>
</dbReference>
<keyword evidence="9 10" id="KW-0961">Cell wall biogenesis/degradation</keyword>
<reference evidence="15" key="1">
    <citation type="journal article" date="2021" name="PeerJ">
        <title>Extensive microbial diversity within the chicken gut microbiome revealed by metagenomics and culture.</title>
        <authorList>
            <person name="Gilroy R."/>
            <person name="Ravi A."/>
            <person name="Getino M."/>
            <person name="Pursley I."/>
            <person name="Horton D.L."/>
            <person name="Alikhan N.F."/>
            <person name="Baker D."/>
            <person name="Gharbi K."/>
            <person name="Hall N."/>
            <person name="Watson M."/>
            <person name="Adriaenssens E.M."/>
            <person name="Foster-Nyarko E."/>
            <person name="Jarju S."/>
            <person name="Secka A."/>
            <person name="Antonio M."/>
            <person name="Oren A."/>
            <person name="Chaudhuri R.R."/>
            <person name="La Ragione R."/>
            <person name="Hildebrand F."/>
            <person name="Pallen M.J."/>
        </authorList>
    </citation>
    <scope>NUCLEOTIDE SEQUENCE</scope>
    <source>
        <strain evidence="15">ChiHecec2B26-12326</strain>
    </source>
</reference>
<dbReference type="PANTHER" id="PTHR43024:SF1">
    <property type="entry name" value="UDP-N-ACETYLMURAMOYL-TRIPEPTIDE--D-ALANYL-D-ALANINE LIGASE"/>
    <property type="match status" value="1"/>
</dbReference>
<evidence type="ECO:0000256" key="11">
    <source>
        <dbReference type="RuleBase" id="RU004136"/>
    </source>
</evidence>
<dbReference type="GO" id="GO:0008360">
    <property type="term" value="P:regulation of cell shape"/>
    <property type="evidence" value="ECO:0007669"/>
    <property type="project" value="UniProtKB-KW"/>
</dbReference>
<dbReference type="SUPFAM" id="SSF53623">
    <property type="entry name" value="MurD-like peptide ligases, catalytic domain"/>
    <property type="match status" value="1"/>
</dbReference>
<evidence type="ECO:0000256" key="6">
    <source>
        <dbReference type="ARBA" id="ARBA00022960"/>
    </source>
</evidence>
<dbReference type="AlphaFoldDB" id="A0A9D1XS14"/>
<evidence type="ECO:0000256" key="1">
    <source>
        <dbReference type="ARBA" id="ARBA00022490"/>
    </source>
</evidence>
<dbReference type="GO" id="GO:0009252">
    <property type="term" value="P:peptidoglycan biosynthetic process"/>
    <property type="evidence" value="ECO:0007669"/>
    <property type="project" value="UniProtKB-UniRule"/>
</dbReference>
<keyword evidence="5 10" id="KW-0067">ATP-binding</keyword>
<dbReference type="Gene3D" id="3.90.190.20">
    <property type="entry name" value="Mur ligase, C-terminal domain"/>
    <property type="match status" value="1"/>
</dbReference>
<dbReference type="GO" id="GO:0051301">
    <property type="term" value="P:cell division"/>
    <property type="evidence" value="ECO:0007669"/>
    <property type="project" value="UniProtKB-KW"/>
</dbReference>
<dbReference type="EC" id="6.3.2.10" evidence="10 11"/>
<keyword evidence="1 10" id="KW-0963">Cytoplasm</keyword>
<dbReference type="InterPro" id="IPR005863">
    <property type="entry name" value="UDP-N-AcMur_synth"/>
</dbReference>
<dbReference type="Pfam" id="PF08245">
    <property type="entry name" value="Mur_ligase_M"/>
    <property type="match status" value="1"/>
</dbReference>
<dbReference type="Proteomes" id="UP000823847">
    <property type="component" value="Unassembled WGS sequence"/>
</dbReference>
<evidence type="ECO:0000259" key="12">
    <source>
        <dbReference type="Pfam" id="PF01225"/>
    </source>
</evidence>
<organism evidence="15 16">
    <name type="scientific">Candidatus Parabacteroides intestinigallinarum</name>
    <dbReference type="NCBI Taxonomy" id="2838722"/>
    <lineage>
        <taxon>Bacteria</taxon>
        <taxon>Pseudomonadati</taxon>
        <taxon>Bacteroidota</taxon>
        <taxon>Bacteroidia</taxon>
        <taxon>Bacteroidales</taxon>
        <taxon>Tannerellaceae</taxon>
        <taxon>Parabacteroides</taxon>
    </lineage>
</organism>
<name>A0A9D1XS14_9BACT</name>
<evidence type="ECO:0000313" key="15">
    <source>
        <dbReference type="EMBL" id="HIX86429.1"/>
    </source>
</evidence>
<dbReference type="SUPFAM" id="SSF53244">
    <property type="entry name" value="MurD-like peptide ligases, peptide-binding domain"/>
    <property type="match status" value="1"/>
</dbReference>
<comment type="function">
    <text evidence="10 11">Involved in cell wall formation. Catalyzes the final step in the synthesis of UDP-N-acetylmuramoyl-pentapeptide, the precursor of murein.</text>
</comment>
<evidence type="ECO:0000259" key="14">
    <source>
        <dbReference type="Pfam" id="PF08245"/>
    </source>
</evidence>
<accession>A0A9D1XS14</accession>
<keyword evidence="7 10" id="KW-0573">Peptidoglycan synthesis</keyword>
<feature type="domain" description="Mur ligase central" evidence="14">
    <location>
        <begin position="95"/>
        <end position="278"/>
    </location>
</feature>
<keyword evidence="4 10" id="KW-0547">Nucleotide-binding</keyword>
<dbReference type="PANTHER" id="PTHR43024">
    <property type="entry name" value="UDP-N-ACETYLMURAMOYL-TRIPEPTIDE--D-ALANYL-D-ALANINE LIGASE"/>
    <property type="match status" value="1"/>
</dbReference>
<dbReference type="Pfam" id="PF01225">
    <property type="entry name" value="Mur_ligase"/>
    <property type="match status" value="1"/>
</dbReference>
<dbReference type="InterPro" id="IPR036565">
    <property type="entry name" value="Mur-like_cat_sf"/>
</dbReference>
<dbReference type="Pfam" id="PF02875">
    <property type="entry name" value="Mur_ligase_C"/>
    <property type="match status" value="1"/>
</dbReference>
<dbReference type="InterPro" id="IPR013221">
    <property type="entry name" value="Mur_ligase_cen"/>
</dbReference>
<evidence type="ECO:0000256" key="8">
    <source>
        <dbReference type="ARBA" id="ARBA00023306"/>
    </source>
</evidence>
<dbReference type="InterPro" id="IPR000713">
    <property type="entry name" value="Mur_ligase_N"/>
</dbReference>
<dbReference type="InterPro" id="IPR051046">
    <property type="entry name" value="MurCDEF_CellWall_CoF430Synth"/>
</dbReference>
<dbReference type="EMBL" id="DXEN01000056">
    <property type="protein sequence ID" value="HIX86429.1"/>
    <property type="molecule type" value="Genomic_DNA"/>
</dbReference>
<dbReference type="Gene3D" id="3.40.1390.10">
    <property type="entry name" value="MurE/MurF, N-terminal domain"/>
    <property type="match status" value="1"/>
</dbReference>
<protein>
    <recommendedName>
        <fullName evidence="10 11">UDP-N-acetylmuramoyl-tripeptide--D-alanyl-D-alanine ligase</fullName>
        <ecNumber evidence="10 11">6.3.2.10</ecNumber>
    </recommendedName>
    <alternativeName>
        <fullName evidence="10">D-alanyl-D-alanine-adding enzyme</fullName>
    </alternativeName>
</protein>
<evidence type="ECO:0000256" key="4">
    <source>
        <dbReference type="ARBA" id="ARBA00022741"/>
    </source>
</evidence>
<feature type="domain" description="Mur ligase N-terminal catalytic" evidence="12">
    <location>
        <begin position="16"/>
        <end position="84"/>
    </location>
</feature>
<gene>
    <name evidence="10" type="primary">murF</name>
    <name evidence="15" type="ORF">H9848_07465</name>
</gene>
<evidence type="ECO:0000313" key="16">
    <source>
        <dbReference type="Proteomes" id="UP000823847"/>
    </source>
</evidence>
<evidence type="ECO:0000256" key="2">
    <source>
        <dbReference type="ARBA" id="ARBA00022598"/>
    </source>
</evidence>
<comment type="pathway">
    <text evidence="10 11">Cell wall biogenesis; peptidoglycan biosynthesis.</text>
</comment>
<dbReference type="NCBIfam" id="TIGR01143">
    <property type="entry name" value="murF"/>
    <property type="match status" value="1"/>
</dbReference>
<feature type="domain" description="Mur ligase C-terminal" evidence="13">
    <location>
        <begin position="302"/>
        <end position="415"/>
    </location>
</feature>
<evidence type="ECO:0000256" key="9">
    <source>
        <dbReference type="ARBA" id="ARBA00023316"/>
    </source>
</evidence>
<keyword evidence="2 10" id="KW-0436">Ligase</keyword>
<evidence type="ECO:0000256" key="3">
    <source>
        <dbReference type="ARBA" id="ARBA00022618"/>
    </source>
</evidence>
<dbReference type="GO" id="GO:0005524">
    <property type="term" value="F:ATP binding"/>
    <property type="evidence" value="ECO:0007669"/>
    <property type="project" value="UniProtKB-UniRule"/>
</dbReference>
<comment type="subcellular location">
    <subcellularLocation>
        <location evidence="10 11">Cytoplasm</location>
    </subcellularLocation>
</comment>
<evidence type="ECO:0000259" key="13">
    <source>
        <dbReference type="Pfam" id="PF02875"/>
    </source>
</evidence>
<feature type="binding site" evidence="10">
    <location>
        <begin position="97"/>
        <end position="103"/>
    </location>
    <ligand>
        <name>ATP</name>
        <dbReference type="ChEBI" id="CHEBI:30616"/>
    </ligand>
</feature>
<proteinExistence type="inferred from homology"/>
<evidence type="ECO:0000256" key="10">
    <source>
        <dbReference type="HAMAP-Rule" id="MF_02019"/>
    </source>
</evidence>
<evidence type="ECO:0000256" key="7">
    <source>
        <dbReference type="ARBA" id="ARBA00022984"/>
    </source>
</evidence>
<comment type="similarity">
    <text evidence="10">Belongs to the MurCDEF family. MurF subfamily.</text>
</comment>
<dbReference type="GO" id="GO:0005737">
    <property type="term" value="C:cytoplasm"/>
    <property type="evidence" value="ECO:0007669"/>
    <property type="project" value="UniProtKB-SubCell"/>
</dbReference>
<keyword evidence="8 10" id="KW-0131">Cell cycle</keyword>
<keyword evidence="3 10" id="KW-0132">Cell division</keyword>
<dbReference type="InterPro" id="IPR036615">
    <property type="entry name" value="Mur_ligase_C_dom_sf"/>
</dbReference>
<dbReference type="InterPro" id="IPR004101">
    <property type="entry name" value="Mur_ligase_C"/>
</dbReference>